<sequence>MDISQKIVSNIPWEELPPEDKEVFNNDLQEFEKHVILISFRFQLRFTDNLIRKVITNEKKYYQQLIAYSVNQLMVYPYHLQDKIARGLNITSFAYYRTIVKNILIAEKSYDSIPNFTAADCVRLLGIGRNQFIDLLNTYKGLQAQNGRENATNEIDKHMPTMPLDVEIKPWYQVNTGLIPVSVYELSTDIEKKCIDAIIDNQDTNKFFKADNQDSETILQDLHKRDLVFFTVPVEDDDRFDVPTLDNFVMNRVSGDQLETTMYKVFVSVDRTSSVKELADDLCITSHLVRQALSLFCRLGFATKYDKYNRKISRLSLENDRSMQKRKIAFLFDSTLTAYLMMGNLSFSLKKHAVTMFEVGRLTNESLSSFLEELNNLSNNCEGEARIYYNHAINLRRVIEFLRRKVEEYNYFGLDLIRVESLLNLDEATRTRILSKHYSLLISMGQVTYEDRQVFSNNWPLNLGPAAPELNSPWFKFYTAYLSASKLTLPTMFLPRGCKLCHLPSVLLDYTRFLVTSWGHDPAIMTATTMLYSVNELLKTGPVFLQAHDQTKLDSKMVCQFIPLPVSELLLDRIQAPQNDDLSPLLTLLRNLHQKIPVHRTCGYITLIPQQEVPEETVVEEALEIDPKDYQLETSFVMPDYSILDLSDEESFTKKPEIELQFSSLNFGVPLFDTNLCQSVLDQMTSAGNNLFEPEIQREAKASVALLLEDFQKFLKMCRAQYIDTSHLRPQVINNDPIYKTTYWPLPTRPLLISEGRIIEWI</sequence>
<reference evidence="4 5" key="1">
    <citation type="submission" date="2024-11" db="EMBL/GenBank/DDBJ databases">
        <title>Adaptive evolution of stress response genes in parasites aligns with host niche diversity.</title>
        <authorList>
            <person name="Hahn C."/>
            <person name="Resl P."/>
        </authorList>
    </citation>
    <scope>NUCLEOTIDE SEQUENCE [LARGE SCALE GENOMIC DNA]</scope>
    <source>
        <strain evidence="4">EGGRZ-B1_66</strain>
        <tissue evidence="4">Body</tissue>
    </source>
</reference>
<dbReference type="InterPro" id="IPR028097">
    <property type="entry name" value="FAM91_C_dom"/>
</dbReference>
<accession>A0ABD2Q252</accession>
<dbReference type="PANTHER" id="PTHR28441">
    <property type="entry name" value="PROTEIN FAM91A1"/>
    <property type="match status" value="1"/>
</dbReference>
<dbReference type="InterPro" id="IPR028091">
    <property type="entry name" value="FAM91_N_dom"/>
</dbReference>
<dbReference type="EMBL" id="JBJKFK010001543">
    <property type="protein sequence ID" value="KAL3312806.1"/>
    <property type="molecule type" value="Genomic_DNA"/>
</dbReference>
<dbReference type="InterPro" id="IPR039199">
    <property type="entry name" value="FAM91"/>
</dbReference>
<dbReference type="Pfam" id="PF14647">
    <property type="entry name" value="FAM91_N"/>
    <property type="match status" value="1"/>
</dbReference>
<evidence type="ECO:0000313" key="4">
    <source>
        <dbReference type="EMBL" id="KAL3312806.1"/>
    </source>
</evidence>
<evidence type="ECO:0000313" key="5">
    <source>
        <dbReference type="Proteomes" id="UP001626550"/>
    </source>
</evidence>
<feature type="domain" description="FAM91 N-terminal" evidence="2">
    <location>
        <begin position="7"/>
        <end position="308"/>
    </location>
</feature>
<evidence type="ECO:0000259" key="2">
    <source>
        <dbReference type="Pfam" id="PF14647"/>
    </source>
</evidence>
<dbReference type="AlphaFoldDB" id="A0ABD2Q252"/>
<gene>
    <name evidence="4" type="ORF">Ciccas_008597</name>
</gene>
<evidence type="ECO:0000259" key="3">
    <source>
        <dbReference type="Pfam" id="PF14648"/>
    </source>
</evidence>
<proteinExistence type="inferred from homology"/>
<evidence type="ECO:0000256" key="1">
    <source>
        <dbReference type="ARBA" id="ARBA00010319"/>
    </source>
</evidence>
<comment type="caution">
    <text evidence="4">The sequence shown here is derived from an EMBL/GenBank/DDBJ whole genome shotgun (WGS) entry which is preliminary data.</text>
</comment>
<feature type="domain" description="FAM91 C-terminal" evidence="3">
    <location>
        <begin position="325"/>
        <end position="758"/>
    </location>
</feature>
<keyword evidence="5" id="KW-1185">Reference proteome</keyword>
<organism evidence="4 5">
    <name type="scientific">Cichlidogyrus casuarinus</name>
    <dbReference type="NCBI Taxonomy" id="1844966"/>
    <lineage>
        <taxon>Eukaryota</taxon>
        <taxon>Metazoa</taxon>
        <taxon>Spiralia</taxon>
        <taxon>Lophotrochozoa</taxon>
        <taxon>Platyhelminthes</taxon>
        <taxon>Monogenea</taxon>
        <taxon>Monopisthocotylea</taxon>
        <taxon>Dactylogyridea</taxon>
        <taxon>Ancyrocephalidae</taxon>
        <taxon>Cichlidogyrus</taxon>
    </lineage>
</organism>
<name>A0ABD2Q252_9PLAT</name>
<dbReference type="Pfam" id="PF14648">
    <property type="entry name" value="FAM91_C"/>
    <property type="match status" value="1"/>
</dbReference>
<dbReference type="Proteomes" id="UP001626550">
    <property type="component" value="Unassembled WGS sequence"/>
</dbReference>
<comment type="similarity">
    <text evidence="1">Belongs to the FAM91 family.</text>
</comment>
<protein>
    <recommendedName>
        <fullName evidence="6">Protein FAM91A1</fullName>
    </recommendedName>
</protein>
<dbReference type="PANTHER" id="PTHR28441:SF2">
    <property type="entry name" value="PROTEIN FAM91A1"/>
    <property type="match status" value="1"/>
</dbReference>
<evidence type="ECO:0008006" key="6">
    <source>
        <dbReference type="Google" id="ProtNLM"/>
    </source>
</evidence>